<evidence type="ECO:0000313" key="1">
    <source>
        <dbReference type="EMBL" id="RDY27806.1"/>
    </source>
</evidence>
<proteinExistence type="predicted"/>
<keyword evidence="2" id="KW-1185">Reference proteome</keyword>
<reference evidence="1 2" key="1">
    <citation type="journal article" date="2017" name="Genome Announc.">
        <title>Draft Genome Sequence of a Sporulating and Motile Strain of Lachnotalea glycerini Isolated from Water in Quebec City, Canada.</title>
        <authorList>
            <person name="Maheux A.F."/>
            <person name="Boudreau D.K."/>
            <person name="Berube E."/>
            <person name="Boissinot M."/>
            <person name="Raymond F."/>
            <person name="Brodeur S."/>
            <person name="Corbeil J."/>
            <person name="Isabel S."/>
            <person name="Omar R.F."/>
            <person name="Bergeron M.G."/>
        </authorList>
    </citation>
    <scope>NUCLEOTIDE SEQUENCE [LARGE SCALE GENOMIC DNA]</scope>
    <source>
        <strain evidence="1 2">CCRI-19302</strain>
    </source>
</reference>
<dbReference type="EMBL" id="NOKA02000097">
    <property type="protein sequence ID" value="RDY27806.1"/>
    <property type="molecule type" value="Genomic_DNA"/>
</dbReference>
<sequence length="56" mass="5727">MPGCYINAAKTNNISEIFLAAHSALESGNGTSTLSSGVVVNNGWFTPEEAISRGAA</sequence>
<gene>
    <name evidence="1" type="ORF">CG710_020195</name>
</gene>
<dbReference type="RefSeq" id="WP_115804290.1">
    <property type="nucleotide sequence ID" value="NZ_NOKA02000097.1"/>
</dbReference>
<dbReference type="Proteomes" id="UP000216411">
    <property type="component" value="Unassembled WGS sequence"/>
</dbReference>
<accession>A0A371J561</accession>
<dbReference type="OrthoDB" id="9816557at2"/>
<organism evidence="1 2">
    <name type="scientific">Lachnotalea glycerini</name>
    <dbReference type="NCBI Taxonomy" id="1763509"/>
    <lineage>
        <taxon>Bacteria</taxon>
        <taxon>Bacillati</taxon>
        <taxon>Bacillota</taxon>
        <taxon>Clostridia</taxon>
        <taxon>Lachnospirales</taxon>
        <taxon>Lachnospiraceae</taxon>
        <taxon>Lachnotalea</taxon>
    </lineage>
</organism>
<evidence type="ECO:0000313" key="2">
    <source>
        <dbReference type="Proteomes" id="UP000216411"/>
    </source>
</evidence>
<comment type="caution">
    <text evidence="1">The sequence shown here is derived from an EMBL/GenBank/DDBJ whole genome shotgun (WGS) entry which is preliminary data.</text>
</comment>
<protein>
    <submittedName>
        <fullName evidence="1">Uncharacterized protein</fullName>
    </submittedName>
</protein>
<dbReference type="AlphaFoldDB" id="A0A371J561"/>
<name>A0A371J561_9FIRM</name>